<reference evidence="1" key="1">
    <citation type="submission" date="2017-07" db="EMBL/GenBank/DDBJ databases">
        <title>Taro Niue Genome Assembly and Annotation.</title>
        <authorList>
            <person name="Atibalentja N."/>
            <person name="Keating K."/>
            <person name="Fields C.J."/>
        </authorList>
    </citation>
    <scope>NUCLEOTIDE SEQUENCE</scope>
    <source>
        <strain evidence="1">Niue_2</strain>
        <tissue evidence="1">Leaf</tissue>
    </source>
</reference>
<gene>
    <name evidence="1" type="ORF">Taro_030459</name>
</gene>
<protein>
    <submittedName>
        <fullName evidence="1">Uncharacterized protein</fullName>
    </submittedName>
</protein>
<comment type="caution">
    <text evidence="1">The sequence shown here is derived from an EMBL/GenBank/DDBJ whole genome shotgun (WGS) entry which is preliminary data.</text>
</comment>
<feature type="non-terminal residue" evidence="1">
    <location>
        <position position="141"/>
    </location>
</feature>
<keyword evidence="2" id="KW-1185">Reference proteome</keyword>
<name>A0A843VW66_COLES</name>
<accession>A0A843VW66</accession>
<sequence>MPGQRVVTVFHRFSHLTCVRVAGVSVRPVALSRRPWGTRSCCGVLTRRVKIALGSLKRRVAASRLGCRRLKALAGDPFSLSLFPLSSLPLAVLCLPLFPLCILGEEEGRAWCRGVGLGGSACGPSTLWRSEVAVLMVRHHS</sequence>
<evidence type="ECO:0000313" key="1">
    <source>
        <dbReference type="EMBL" id="MQL97760.1"/>
    </source>
</evidence>
<evidence type="ECO:0000313" key="2">
    <source>
        <dbReference type="Proteomes" id="UP000652761"/>
    </source>
</evidence>
<proteinExistence type="predicted"/>
<dbReference type="EMBL" id="NMUH01002095">
    <property type="protein sequence ID" value="MQL97760.1"/>
    <property type="molecule type" value="Genomic_DNA"/>
</dbReference>
<dbReference type="Proteomes" id="UP000652761">
    <property type="component" value="Unassembled WGS sequence"/>
</dbReference>
<organism evidence="1 2">
    <name type="scientific">Colocasia esculenta</name>
    <name type="common">Wild taro</name>
    <name type="synonym">Arum esculentum</name>
    <dbReference type="NCBI Taxonomy" id="4460"/>
    <lineage>
        <taxon>Eukaryota</taxon>
        <taxon>Viridiplantae</taxon>
        <taxon>Streptophyta</taxon>
        <taxon>Embryophyta</taxon>
        <taxon>Tracheophyta</taxon>
        <taxon>Spermatophyta</taxon>
        <taxon>Magnoliopsida</taxon>
        <taxon>Liliopsida</taxon>
        <taxon>Araceae</taxon>
        <taxon>Aroideae</taxon>
        <taxon>Colocasieae</taxon>
        <taxon>Colocasia</taxon>
    </lineage>
</organism>
<dbReference type="AlphaFoldDB" id="A0A843VW66"/>